<comment type="catalytic activity">
    <reaction evidence="5">
        <text>[protein]-peptidylproline (omega=180) = [protein]-peptidylproline (omega=0)</text>
        <dbReference type="Rhea" id="RHEA:16237"/>
        <dbReference type="Rhea" id="RHEA-COMP:10747"/>
        <dbReference type="Rhea" id="RHEA-COMP:10748"/>
        <dbReference type="ChEBI" id="CHEBI:83833"/>
        <dbReference type="ChEBI" id="CHEBI:83834"/>
        <dbReference type="EC" id="5.2.1.8"/>
    </reaction>
</comment>
<dbReference type="EMBL" id="BSDO01000004">
    <property type="protein sequence ID" value="GLI23555.1"/>
    <property type="molecule type" value="Genomic_DNA"/>
</dbReference>
<evidence type="ECO:0000313" key="10">
    <source>
        <dbReference type="Proteomes" id="UP001245370"/>
    </source>
</evidence>
<dbReference type="Pfam" id="PF00160">
    <property type="entry name" value="Pro_isomerase"/>
    <property type="match status" value="1"/>
</dbReference>
<keyword evidence="10" id="KW-1185">Reference proteome</keyword>
<evidence type="ECO:0000313" key="8">
    <source>
        <dbReference type="EMBL" id="MDR6334426.1"/>
    </source>
</evidence>
<dbReference type="PIRSF" id="PIRSF001467">
    <property type="entry name" value="Peptidylpro_ismrse"/>
    <property type="match status" value="1"/>
</dbReference>
<comment type="caution">
    <text evidence="7">The sequence shown here is derived from an EMBL/GenBank/DDBJ whole genome shotgun (WGS) entry which is preliminary data.</text>
</comment>
<protein>
    <recommendedName>
        <fullName evidence="5">Peptidyl-prolyl cis-trans isomerase</fullName>
        <shortName evidence="5">PPIase</shortName>
        <ecNumber evidence="5">5.2.1.8</ecNumber>
    </recommendedName>
</protein>
<evidence type="ECO:0000259" key="6">
    <source>
        <dbReference type="PROSITE" id="PS50072"/>
    </source>
</evidence>
<dbReference type="PANTHER" id="PTHR45625:SF4">
    <property type="entry name" value="PEPTIDYLPROLYL ISOMERASE DOMAIN AND WD REPEAT-CONTAINING PROTEIN 1"/>
    <property type="match status" value="1"/>
</dbReference>
<dbReference type="CDD" id="cd00317">
    <property type="entry name" value="cyclophilin"/>
    <property type="match status" value="1"/>
</dbReference>
<dbReference type="InterPro" id="IPR002130">
    <property type="entry name" value="Cyclophilin-type_PPIase_dom"/>
</dbReference>
<dbReference type="GO" id="GO:0003755">
    <property type="term" value="F:peptidyl-prolyl cis-trans isomerase activity"/>
    <property type="evidence" value="ECO:0007669"/>
    <property type="project" value="UniProtKB-UniRule"/>
</dbReference>
<evidence type="ECO:0000256" key="1">
    <source>
        <dbReference type="ARBA" id="ARBA00002388"/>
    </source>
</evidence>
<evidence type="ECO:0000256" key="2">
    <source>
        <dbReference type="ARBA" id="ARBA00007365"/>
    </source>
</evidence>
<proteinExistence type="inferred from homology"/>
<dbReference type="InterPro" id="IPR024936">
    <property type="entry name" value="Cyclophilin-type_PPIase"/>
</dbReference>
<dbReference type="Gene3D" id="2.40.100.10">
    <property type="entry name" value="Cyclophilin-like"/>
    <property type="match status" value="1"/>
</dbReference>
<dbReference type="PRINTS" id="PR00153">
    <property type="entry name" value="CSAPPISMRASE"/>
</dbReference>
<dbReference type="PROSITE" id="PS50072">
    <property type="entry name" value="CSA_PPIASE_2"/>
    <property type="match status" value="1"/>
</dbReference>
<dbReference type="SUPFAM" id="SSF50891">
    <property type="entry name" value="Cyclophilin-like"/>
    <property type="match status" value="1"/>
</dbReference>
<dbReference type="EC" id="5.2.1.8" evidence="5"/>
<comment type="similarity">
    <text evidence="2 5">Belongs to the cyclophilin-type PPIase family.</text>
</comment>
<dbReference type="PROSITE" id="PS00170">
    <property type="entry name" value="CSA_PPIASE_1"/>
    <property type="match status" value="1"/>
</dbReference>
<reference evidence="7" key="1">
    <citation type="submission" date="2022-12" db="EMBL/GenBank/DDBJ databases">
        <title>Reference genome sequencing for broad-spectrum identification of bacterial and archaeal isolates by mass spectrometry.</title>
        <authorList>
            <person name="Sekiguchi Y."/>
            <person name="Tourlousse D.M."/>
        </authorList>
    </citation>
    <scope>NUCLEOTIDE SEQUENCE</scope>
    <source>
        <strain evidence="7">301</strain>
    </source>
</reference>
<dbReference type="InterPro" id="IPR044666">
    <property type="entry name" value="Cyclophilin_A-like"/>
</dbReference>
<evidence type="ECO:0000256" key="3">
    <source>
        <dbReference type="ARBA" id="ARBA00023110"/>
    </source>
</evidence>
<dbReference type="PANTHER" id="PTHR45625">
    <property type="entry name" value="PEPTIDYL-PROLYL CIS-TRANS ISOMERASE-RELATED"/>
    <property type="match status" value="1"/>
</dbReference>
<dbReference type="Proteomes" id="UP001144397">
    <property type="component" value="Unassembled WGS sequence"/>
</dbReference>
<dbReference type="GeneID" id="95764012"/>
<comment type="function">
    <text evidence="1 5">PPIases accelerate the folding of proteins. It catalyzes the cis-trans isomerization of proline imidic peptide bonds in oligopeptides.</text>
</comment>
<dbReference type="InterPro" id="IPR029000">
    <property type="entry name" value="Cyclophilin-like_dom_sf"/>
</dbReference>
<evidence type="ECO:0000256" key="5">
    <source>
        <dbReference type="RuleBase" id="RU363019"/>
    </source>
</evidence>
<dbReference type="InterPro" id="IPR020892">
    <property type="entry name" value="Cyclophilin-type_PPIase_CS"/>
</dbReference>
<dbReference type="EMBL" id="JAVDPY010000005">
    <property type="protein sequence ID" value="MDR6334426.1"/>
    <property type="molecule type" value="Genomic_DNA"/>
</dbReference>
<dbReference type="Proteomes" id="UP001245370">
    <property type="component" value="Unassembled WGS sequence"/>
</dbReference>
<reference evidence="8 10" key="2">
    <citation type="submission" date="2023-07" db="EMBL/GenBank/DDBJ databases">
        <title>Genomic Encyclopedia of Type Strains, Phase IV (KMG-IV): sequencing the most valuable type-strain genomes for metagenomic binning, comparative biology and taxonomic classification.</title>
        <authorList>
            <person name="Goeker M."/>
        </authorList>
    </citation>
    <scope>NUCLEOTIDE SEQUENCE [LARGE SCALE GENOMIC DNA]</scope>
    <source>
        <strain evidence="8 10">DSM 338</strain>
    </source>
</reference>
<keyword evidence="4 5" id="KW-0413">Isomerase</keyword>
<accession>A0A9W6CPU9</accession>
<evidence type="ECO:0000313" key="9">
    <source>
        <dbReference type="Proteomes" id="UP001144397"/>
    </source>
</evidence>
<sequence length="152" mass="16542">MSDEVLILETTKGPVTIAFRPDLAPGHVARIKELVSEGFYNGVPFHRVIEGFMAQTGDPTGTGMGGSGKKLKAEFNAQPHVRGTCSMARAQNPDSGDSQFFICFTDARFLDRQYTVWGEVIDGMDNIDQIKRGEPVKDPDKIVTAKLAPKAA</sequence>
<dbReference type="AlphaFoldDB" id="A0A9W6CPU9"/>
<name>A0A9W6CPU9_XANFL</name>
<gene>
    <name evidence="7" type="primary">ppiB</name>
    <name evidence="8" type="ORF">GGQ86_002908</name>
    <name evidence="7" type="ORF">XFLAVUS301_32290</name>
</gene>
<evidence type="ECO:0000256" key="4">
    <source>
        <dbReference type="ARBA" id="ARBA00023235"/>
    </source>
</evidence>
<dbReference type="GO" id="GO:0006457">
    <property type="term" value="P:protein folding"/>
    <property type="evidence" value="ECO:0007669"/>
    <property type="project" value="InterPro"/>
</dbReference>
<evidence type="ECO:0000313" key="7">
    <source>
        <dbReference type="EMBL" id="GLI23555.1"/>
    </source>
</evidence>
<dbReference type="RefSeq" id="WP_024279472.1">
    <property type="nucleotide sequence ID" value="NZ_BSDO01000004.1"/>
</dbReference>
<feature type="domain" description="PPIase cyclophilin-type" evidence="6">
    <location>
        <begin position="4"/>
        <end position="152"/>
    </location>
</feature>
<keyword evidence="3 5" id="KW-0697">Rotamase</keyword>
<organism evidence="7 9">
    <name type="scientific">Xanthobacter flavus</name>
    <dbReference type="NCBI Taxonomy" id="281"/>
    <lineage>
        <taxon>Bacteria</taxon>
        <taxon>Pseudomonadati</taxon>
        <taxon>Pseudomonadota</taxon>
        <taxon>Alphaproteobacteria</taxon>
        <taxon>Hyphomicrobiales</taxon>
        <taxon>Xanthobacteraceae</taxon>
        <taxon>Xanthobacter</taxon>
    </lineage>
</organism>